<dbReference type="InterPro" id="IPR029063">
    <property type="entry name" value="SAM-dependent_MTases_sf"/>
</dbReference>
<keyword evidence="1" id="KW-0489">Methyltransferase</keyword>
<dbReference type="GO" id="GO:0102208">
    <property type="term" value="F:2-polyprenyl-6-hydroxyphenol methylase activity"/>
    <property type="evidence" value="ECO:0007669"/>
    <property type="project" value="UniProtKB-EC"/>
</dbReference>
<evidence type="ECO:0000313" key="1">
    <source>
        <dbReference type="EMBL" id="CAB3954294.1"/>
    </source>
</evidence>
<keyword evidence="1" id="KW-0830">Ubiquinone</keyword>
<dbReference type="EMBL" id="CADILJ010000051">
    <property type="protein sequence ID" value="CAB3954294.1"/>
    <property type="molecule type" value="Genomic_DNA"/>
</dbReference>
<sequence length="301" mass="33222">MSNSRDCPICGASSSEARIFQKEDIDESRISGFSYASRKEPEYMCHQLVQCPVCDLVYVSSPPAQEELAQAYHVADYDSSEEAADAAQAYIKAMGPILDRLARRDSVLEIGSGTGVLLDLLKNRGFSELIGVEPSSAAINAAPEHRRGWLREGIFQEDDFEPASFDLICCFMTMEHVQDPMATAQSAARLLRPGGAFVTVTHDYRSFVNRAMGKRSPIIDIEHMQLFSQTSIRELMQRCGFGNISVSPFVNRYALSYWMRLAPLPAGIKRGLKQATQVVGLDKIKIGLNVGNTIAAGFRTI</sequence>
<protein>
    <submittedName>
        <fullName evidence="1">Ubiquinone biosynthesis O-methyltransferase, mitochondrial</fullName>
        <ecNumber evidence="1">2.1.1.222</ecNumber>
    </submittedName>
</protein>
<organism evidence="1 2">
    <name type="scientific">Achromobacter ruhlandii</name>
    <dbReference type="NCBI Taxonomy" id="72557"/>
    <lineage>
        <taxon>Bacteria</taxon>
        <taxon>Pseudomonadati</taxon>
        <taxon>Pseudomonadota</taxon>
        <taxon>Betaproteobacteria</taxon>
        <taxon>Burkholderiales</taxon>
        <taxon>Alcaligenaceae</taxon>
        <taxon>Achromobacter</taxon>
    </lineage>
</organism>
<name>A0ABM8LZ71_9BURK</name>
<keyword evidence="1" id="KW-0808">Transferase</keyword>
<proteinExistence type="predicted"/>
<dbReference type="Pfam" id="PF13489">
    <property type="entry name" value="Methyltransf_23"/>
    <property type="match status" value="1"/>
</dbReference>
<accession>A0ABM8LZ71</accession>
<dbReference type="Proteomes" id="UP000494161">
    <property type="component" value="Unassembled WGS sequence"/>
</dbReference>
<comment type="caution">
    <text evidence="1">The sequence shown here is derived from an EMBL/GenBank/DDBJ whole genome shotgun (WGS) entry which is preliminary data.</text>
</comment>
<dbReference type="SUPFAM" id="SSF53335">
    <property type="entry name" value="S-adenosyl-L-methionine-dependent methyltransferases"/>
    <property type="match status" value="1"/>
</dbReference>
<evidence type="ECO:0000313" key="2">
    <source>
        <dbReference type="Proteomes" id="UP000494161"/>
    </source>
</evidence>
<dbReference type="Gene3D" id="3.40.50.150">
    <property type="entry name" value="Vaccinia Virus protein VP39"/>
    <property type="match status" value="1"/>
</dbReference>
<dbReference type="CDD" id="cd02440">
    <property type="entry name" value="AdoMet_MTases"/>
    <property type="match status" value="1"/>
</dbReference>
<reference evidence="1 2" key="1">
    <citation type="submission" date="2020-04" db="EMBL/GenBank/DDBJ databases">
        <authorList>
            <person name="De Canck E."/>
        </authorList>
    </citation>
    <scope>NUCLEOTIDE SEQUENCE [LARGE SCALE GENOMIC DNA]</scope>
    <source>
        <strain evidence="1 2">LMG 7053</strain>
    </source>
</reference>
<gene>
    <name evidence="1" type="primary">COQ3_4</name>
    <name evidence="1" type="ORF">LMG7053_04359</name>
</gene>
<dbReference type="RefSeq" id="WP_049070529.1">
    <property type="nucleotide sequence ID" value="NZ_CADIKY010000054.1"/>
</dbReference>
<dbReference type="GO" id="GO:0032259">
    <property type="term" value="P:methylation"/>
    <property type="evidence" value="ECO:0007669"/>
    <property type="project" value="UniProtKB-KW"/>
</dbReference>
<dbReference type="PANTHER" id="PTHR43861">
    <property type="entry name" value="TRANS-ACONITATE 2-METHYLTRANSFERASE-RELATED"/>
    <property type="match status" value="1"/>
</dbReference>
<dbReference type="EC" id="2.1.1.222" evidence="1"/>
<keyword evidence="2" id="KW-1185">Reference proteome</keyword>